<dbReference type="InterPro" id="IPR036890">
    <property type="entry name" value="HATPase_C_sf"/>
</dbReference>
<evidence type="ECO:0000256" key="3">
    <source>
        <dbReference type="ARBA" id="ARBA00012438"/>
    </source>
</evidence>
<keyword evidence="11" id="KW-0472">Membrane</keyword>
<dbReference type="InterPro" id="IPR003594">
    <property type="entry name" value="HATPase_dom"/>
</dbReference>
<evidence type="ECO:0000256" key="2">
    <source>
        <dbReference type="ARBA" id="ARBA00004429"/>
    </source>
</evidence>
<evidence type="ECO:0000256" key="4">
    <source>
        <dbReference type="ARBA" id="ARBA00022519"/>
    </source>
</evidence>
<keyword evidence="7" id="KW-0812">Transmembrane</keyword>
<evidence type="ECO:0000256" key="10">
    <source>
        <dbReference type="ARBA" id="ARBA00023012"/>
    </source>
</evidence>
<dbReference type="InterPro" id="IPR050980">
    <property type="entry name" value="2C_sensor_his_kinase"/>
</dbReference>
<keyword evidence="4" id="KW-1003">Cell membrane</keyword>
<dbReference type="GO" id="GO:0000155">
    <property type="term" value="F:phosphorelay sensor kinase activity"/>
    <property type="evidence" value="ECO:0007669"/>
    <property type="project" value="TreeGrafter"/>
</dbReference>
<keyword evidence="8 14" id="KW-0418">Kinase</keyword>
<evidence type="ECO:0000256" key="8">
    <source>
        <dbReference type="ARBA" id="ARBA00022777"/>
    </source>
</evidence>
<dbReference type="PRINTS" id="PR00344">
    <property type="entry name" value="BCTRLSENSOR"/>
</dbReference>
<evidence type="ECO:0000256" key="9">
    <source>
        <dbReference type="ARBA" id="ARBA00022989"/>
    </source>
</evidence>
<keyword evidence="4" id="KW-0997">Cell inner membrane</keyword>
<evidence type="ECO:0000256" key="12">
    <source>
        <dbReference type="ARBA" id="ARBA00041011"/>
    </source>
</evidence>
<feature type="domain" description="Histidine kinase" evidence="13">
    <location>
        <begin position="75"/>
        <end position="146"/>
    </location>
</feature>
<evidence type="ECO:0000256" key="7">
    <source>
        <dbReference type="ARBA" id="ARBA00022692"/>
    </source>
</evidence>
<evidence type="ECO:0000256" key="1">
    <source>
        <dbReference type="ARBA" id="ARBA00000085"/>
    </source>
</evidence>
<dbReference type="PANTHER" id="PTHR44936">
    <property type="entry name" value="SENSOR PROTEIN CREC"/>
    <property type="match status" value="1"/>
</dbReference>
<dbReference type="EC" id="2.7.13.3" evidence="3"/>
<proteinExistence type="predicted"/>
<evidence type="ECO:0000256" key="6">
    <source>
        <dbReference type="ARBA" id="ARBA00022679"/>
    </source>
</evidence>
<dbReference type="Gene3D" id="3.30.565.10">
    <property type="entry name" value="Histidine kinase-like ATPase, C-terminal domain"/>
    <property type="match status" value="1"/>
</dbReference>
<dbReference type="Pfam" id="PF02518">
    <property type="entry name" value="HATPase_c"/>
    <property type="match status" value="1"/>
</dbReference>
<dbReference type="SMART" id="SM00387">
    <property type="entry name" value="HATPase_c"/>
    <property type="match status" value="1"/>
</dbReference>
<comment type="catalytic activity">
    <reaction evidence="1">
        <text>ATP + protein L-histidine = ADP + protein N-phospho-L-histidine.</text>
        <dbReference type="EC" id="2.7.13.3"/>
    </reaction>
</comment>
<name>A0A2X3CJ74_KLEPN</name>
<accession>A0A2X3CJ74</accession>
<dbReference type="Proteomes" id="UP000251123">
    <property type="component" value="Unassembled WGS sequence"/>
</dbReference>
<evidence type="ECO:0000259" key="13">
    <source>
        <dbReference type="PROSITE" id="PS50109"/>
    </source>
</evidence>
<dbReference type="AlphaFoldDB" id="A0A2X3CJ74"/>
<organism evidence="14 15">
    <name type="scientific">Klebsiella pneumoniae</name>
    <dbReference type="NCBI Taxonomy" id="573"/>
    <lineage>
        <taxon>Bacteria</taxon>
        <taxon>Pseudomonadati</taxon>
        <taxon>Pseudomonadota</taxon>
        <taxon>Gammaproteobacteria</taxon>
        <taxon>Enterobacterales</taxon>
        <taxon>Enterobacteriaceae</taxon>
        <taxon>Klebsiella/Raoultella group</taxon>
        <taxon>Klebsiella</taxon>
        <taxon>Klebsiella pneumoniae complex</taxon>
    </lineage>
</organism>
<keyword evidence="6 14" id="KW-0808">Transferase</keyword>
<keyword evidence="9" id="KW-1133">Transmembrane helix</keyword>
<dbReference type="InterPro" id="IPR005467">
    <property type="entry name" value="His_kinase_dom"/>
</dbReference>
<dbReference type="GO" id="GO:0005886">
    <property type="term" value="C:plasma membrane"/>
    <property type="evidence" value="ECO:0007669"/>
    <property type="project" value="UniProtKB-SubCell"/>
</dbReference>
<reference evidence="14 15" key="1">
    <citation type="submission" date="2018-06" db="EMBL/GenBank/DDBJ databases">
        <authorList>
            <consortium name="Pathogen Informatics"/>
            <person name="Doyle S."/>
        </authorList>
    </citation>
    <scope>NUCLEOTIDE SEQUENCE [LARGE SCALE GENOMIC DNA]</scope>
    <source>
        <strain evidence="14 15">NCTC9601</strain>
    </source>
</reference>
<gene>
    <name evidence="14" type="primary">envZ_2</name>
    <name evidence="14" type="ORF">NCTC9601_04379</name>
</gene>
<evidence type="ECO:0000313" key="14">
    <source>
        <dbReference type="EMBL" id="SQC16958.1"/>
    </source>
</evidence>
<dbReference type="EMBL" id="UASN01000022">
    <property type="protein sequence ID" value="SQC16958.1"/>
    <property type="molecule type" value="Genomic_DNA"/>
</dbReference>
<dbReference type="SUPFAM" id="SSF55874">
    <property type="entry name" value="ATPase domain of HSP90 chaperone/DNA topoisomerase II/histidine kinase"/>
    <property type="match status" value="1"/>
</dbReference>
<evidence type="ECO:0000256" key="11">
    <source>
        <dbReference type="ARBA" id="ARBA00023136"/>
    </source>
</evidence>
<keyword evidence="10" id="KW-0902">Two-component regulatory system</keyword>
<comment type="subcellular location">
    <subcellularLocation>
        <location evidence="2">Cell inner membrane</location>
        <topology evidence="2">Multi-pass membrane protein</topology>
    </subcellularLocation>
</comment>
<dbReference type="PROSITE" id="PS50109">
    <property type="entry name" value="HIS_KIN"/>
    <property type="match status" value="1"/>
</dbReference>
<sequence>MELADLNAVLGEVIAAESGYERENRHRPAGRRNSGTYAPAVYQARAGEYGGQPRPAMAMAGSRSAAASEASRAWFQVEDDGPGIKPEQREHLFQPFVRGDSARSTSGTGLGLAIVQRIIDNHNGRLEIGSSERGGLLIRAWLPVTGCWRR</sequence>
<evidence type="ECO:0000256" key="5">
    <source>
        <dbReference type="ARBA" id="ARBA00022553"/>
    </source>
</evidence>
<dbReference type="PANTHER" id="PTHR44936:SF5">
    <property type="entry name" value="SENSOR HISTIDINE KINASE ENVZ"/>
    <property type="match status" value="1"/>
</dbReference>
<protein>
    <recommendedName>
        <fullName evidence="12">Sensor histidine kinase EnvZ</fullName>
        <ecNumber evidence="3">2.7.13.3</ecNumber>
    </recommendedName>
</protein>
<evidence type="ECO:0000313" key="15">
    <source>
        <dbReference type="Proteomes" id="UP000251123"/>
    </source>
</evidence>
<keyword evidence="5" id="KW-0597">Phosphoprotein</keyword>
<dbReference type="InterPro" id="IPR004358">
    <property type="entry name" value="Sig_transdc_His_kin-like_C"/>
</dbReference>